<dbReference type="EMBL" id="JADGKB010000019">
    <property type="protein sequence ID" value="KAJ3259295.1"/>
    <property type="molecule type" value="Genomic_DNA"/>
</dbReference>
<evidence type="ECO:0000256" key="2">
    <source>
        <dbReference type="ARBA" id="ARBA00022741"/>
    </source>
</evidence>
<dbReference type="AlphaFoldDB" id="A0AAD5ULS5"/>
<protein>
    <submittedName>
        <fullName evidence="7">Uncharacterized protein</fullName>
    </submittedName>
</protein>
<comment type="caution">
    <text evidence="7">The sequence shown here is derived from an EMBL/GenBank/DDBJ whole genome shotgun (WGS) entry which is preliminary data.</text>
</comment>
<evidence type="ECO:0000256" key="4">
    <source>
        <dbReference type="ARBA" id="ARBA00023125"/>
    </source>
</evidence>
<dbReference type="PANTHER" id="PTHR46765:SF1">
    <property type="entry name" value="P-LOOP CONTAINING NUCLEOSIDE TRIPHOSPHATE HYDROLASES SUPERFAMILY PROTEIN"/>
    <property type="match status" value="1"/>
</dbReference>
<reference evidence="7" key="1">
    <citation type="submission" date="2020-05" db="EMBL/GenBank/DDBJ databases">
        <title>Phylogenomic resolution of chytrid fungi.</title>
        <authorList>
            <person name="Stajich J.E."/>
            <person name="Amses K."/>
            <person name="Simmons R."/>
            <person name="Seto K."/>
            <person name="Myers J."/>
            <person name="Bonds A."/>
            <person name="Quandt C.A."/>
            <person name="Barry K."/>
            <person name="Liu P."/>
            <person name="Grigoriev I."/>
            <person name="Longcore J.E."/>
            <person name="James T.Y."/>
        </authorList>
    </citation>
    <scope>NUCLEOTIDE SEQUENCE</scope>
    <source>
        <strain evidence="7">PLAUS21</strain>
    </source>
</reference>
<accession>A0AAD5ULS5</accession>
<dbReference type="PANTHER" id="PTHR46765">
    <property type="entry name" value="P-LOOP CONTAINING NUCLEOSIDE TRIPHOSPHATE HYDROLASES SUPERFAMILY PROTEIN"/>
    <property type="match status" value="1"/>
</dbReference>
<dbReference type="InterPro" id="IPR053016">
    <property type="entry name" value="CTF18-RFC_complex"/>
</dbReference>
<keyword evidence="3" id="KW-0067">ATP-binding</keyword>
<dbReference type="GO" id="GO:0003677">
    <property type="term" value="F:DNA binding"/>
    <property type="evidence" value="ECO:0007669"/>
    <property type="project" value="UniProtKB-KW"/>
</dbReference>
<keyword evidence="2" id="KW-0547">Nucleotide-binding</keyword>
<evidence type="ECO:0000256" key="1">
    <source>
        <dbReference type="ARBA" id="ARBA00004123"/>
    </source>
</evidence>
<evidence type="ECO:0000313" key="8">
    <source>
        <dbReference type="Proteomes" id="UP001210925"/>
    </source>
</evidence>
<evidence type="ECO:0000256" key="6">
    <source>
        <dbReference type="ARBA" id="ARBA00023306"/>
    </source>
</evidence>
<keyword evidence="5" id="KW-0539">Nucleus</keyword>
<evidence type="ECO:0000256" key="3">
    <source>
        <dbReference type="ARBA" id="ARBA00022840"/>
    </source>
</evidence>
<dbReference type="Proteomes" id="UP001210925">
    <property type="component" value="Unassembled WGS sequence"/>
</dbReference>
<keyword evidence="4" id="KW-0238">DNA-binding</keyword>
<organism evidence="7 8">
    <name type="scientific">Boothiomyces macroporosus</name>
    <dbReference type="NCBI Taxonomy" id="261099"/>
    <lineage>
        <taxon>Eukaryota</taxon>
        <taxon>Fungi</taxon>
        <taxon>Fungi incertae sedis</taxon>
        <taxon>Chytridiomycota</taxon>
        <taxon>Chytridiomycota incertae sedis</taxon>
        <taxon>Chytridiomycetes</taxon>
        <taxon>Rhizophydiales</taxon>
        <taxon>Terramycetaceae</taxon>
        <taxon>Boothiomyces</taxon>
    </lineage>
</organism>
<evidence type="ECO:0000313" key="7">
    <source>
        <dbReference type="EMBL" id="KAJ3259295.1"/>
    </source>
</evidence>
<gene>
    <name evidence="7" type="ORF">HK103_002493</name>
</gene>
<dbReference type="GO" id="GO:0005634">
    <property type="term" value="C:nucleus"/>
    <property type="evidence" value="ECO:0007669"/>
    <property type="project" value="UniProtKB-SubCell"/>
</dbReference>
<name>A0AAD5ULS5_9FUNG</name>
<dbReference type="Gene3D" id="1.10.8.60">
    <property type="match status" value="1"/>
</dbReference>
<keyword evidence="6" id="KW-0131">Cell cycle</keyword>
<dbReference type="CDD" id="cd18140">
    <property type="entry name" value="HLD_clamp_RFC"/>
    <property type="match status" value="1"/>
</dbReference>
<comment type="subcellular location">
    <subcellularLocation>
        <location evidence="1">Nucleus</location>
    </subcellularLocation>
</comment>
<keyword evidence="8" id="KW-1185">Reference proteome</keyword>
<proteinExistence type="predicted"/>
<dbReference type="InterPro" id="IPR047854">
    <property type="entry name" value="RFC_lid"/>
</dbReference>
<sequence length="138" mass="15771">MTLLRPLRMIAQVYTFKPPLYLSLAKRLLEICNWEGLKASLQTMLTLCEMTKGDMRSSINTLQFIKQNTMSVTKKELISASVGNKDISESWYRVVESIFLQGDPNRKAATDLDKYTIRLKNLIDANGDYDKLLHGKPN</sequence>
<evidence type="ECO:0000256" key="5">
    <source>
        <dbReference type="ARBA" id="ARBA00023242"/>
    </source>
</evidence>
<dbReference type="GO" id="GO:0005524">
    <property type="term" value="F:ATP binding"/>
    <property type="evidence" value="ECO:0007669"/>
    <property type="project" value="UniProtKB-KW"/>
</dbReference>